<sequence length="64" mass="7004">GKEVLRVNLDGQTLEHVVVVEVLGSEQTCVVEVLAEGPVQHSKDRHNLVMANVWQKGIVEVGQC</sequence>
<feature type="non-terminal residue" evidence="1">
    <location>
        <position position="64"/>
    </location>
</feature>
<protein>
    <submittedName>
        <fullName evidence="1">Uncharacterized protein</fullName>
    </submittedName>
</protein>
<proteinExistence type="predicted"/>
<dbReference type="EMBL" id="CAUOFW020001158">
    <property type="protein sequence ID" value="CAK9141615.1"/>
    <property type="molecule type" value="Genomic_DNA"/>
</dbReference>
<accession>A0ABC8RDJ1</accession>
<evidence type="ECO:0000313" key="2">
    <source>
        <dbReference type="Proteomes" id="UP001642360"/>
    </source>
</evidence>
<organism evidence="1 2">
    <name type="scientific">Ilex paraguariensis</name>
    <name type="common">yerba mate</name>
    <dbReference type="NCBI Taxonomy" id="185542"/>
    <lineage>
        <taxon>Eukaryota</taxon>
        <taxon>Viridiplantae</taxon>
        <taxon>Streptophyta</taxon>
        <taxon>Embryophyta</taxon>
        <taxon>Tracheophyta</taxon>
        <taxon>Spermatophyta</taxon>
        <taxon>Magnoliopsida</taxon>
        <taxon>eudicotyledons</taxon>
        <taxon>Gunneridae</taxon>
        <taxon>Pentapetalae</taxon>
        <taxon>asterids</taxon>
        <taxon>campanulids</taxon>
        <taxon>Aquifoliales</taxon>
        <taxon>Aquifoliaceae</taxon>
        <taxon>Ilex</taxon>
    </lineage>
</organism>
<evidence type="ECO:0000313" key="1">
    <source>
        <dbReference type="EMBL" id="CAK9141615.1"/>
    </source>
</evidence>
<dbReference type="Proteomes" id="UP001642360">
    <property type="component" value="Unassembled WGS sequence"/>
</dbReference>
<gene>
    <name evidence="1" type="ORF">ILEXP_LOCUS9208</name>
</gene>
<dbReference type="AlphaFoldDB" id="A0ABC8RDJ1"/>
<keyword evidence="2" id="KW-1185">Reference proteome</keyword>
<name>A0ABC8RDJ1_9AQUA</name>
<reference evidence="1 2" key="1">
    <citation type="submission" date="2024-02" db="EMBL/GenBank/DDBJ databases">
        <authorList>
            <person name="Vignale AGUSTIN F."/>
            <person name="Sosa J E."/>
            <person name="Modenutti C."/>
        </authorList>
    </citation>
    <scope>NUCLEOTIDE SEQUENCE [LARGE SCALE GENOMIC DNA]</scope>
</reference>
<feature type="non-terminal residue" evidence="1">
    <location>
        <position position="1"/>
    </location>
</feature>
<comment type="caution">
    <text evidence="1">The sequence shown here is derived from an EMBL/GenBank/DDBJ whole genome shotgun (WGS) entry which is preliminary data.</text>
</comment>